<dbReference type="InterPro" id="IPR024983">
    <property type="entry name" value="CHAT_dom"/>
</dbReference>
<feature type="repeat" description="TPR" evidence="1">
    <location>
        <begin position="304"/>
        <end position="337"/>
    </location>
</feature>
<keyword evidence="5" id="KW-1185">Reference proteome</keyword>
<dbReference type="InterPro" id="IPR011990">
    <property type="entry name" value="TPR-like_helical_dom_sf"/>
</dbReference>
<dbReference type="Pfam" id="PF13424">
    <property type="entry name" value="TPR_12"/>
    <property type="match status" value="6"/>
</dbReference>
<gene>
    <name evidence="4" type="ORF">H6G24_06565</name>
</gene>
<feature type="repeat" description="TPR" evidence="1">
    <location>
        <begin position="584"/>
        <end position="617"/>
    </location>
</feature>
<feature type="repeat" description="TPR" evidence="1">
    <location>
        <begin position="102"/>
        <end position="135"/>
    </location>
</feature>
<feature type="repeat" description="TPR" evidence="1">
    <location>
        <begin position="464"/>
        <end position="497"/>
    </location>
</feature>
<dbReference type="SUPFAM" id="SSF48452">
    <property type="entry name" value="TPR-like"/>
    <property type="match status" value="4"/>
</dbReference>
<reference evidence="4 5" key="1">
    <citation type="journal article" date="2020" name="ISME J.">
        <title>Comparative genomics reveals insights into cyanobacterial evolution and habitat adaptation.</title>
        <authorList>
            <person name="Chen M.Y."/>
            <person name="Teng W.K."/>
            <person name="Zhao L."/>
            <person name="Hu C.X."/>
            <person name="Zhou Y.K."/>
            <person name="Han B.P."/>
            <person name="Song L.R."/>
            <person name="Shu W.S."/>
        </authorList>
    </citation>
    <scope>NUCLEOTIDE SEQUENCE [LARGE SCALE GENOMIC DNA]</scope>
    <source>
        <strain evidence="4 5">FACHB-288</strain>
    </source>
</reference>
<feature type="repeat" description="TPR" evidence="1">
    <location>
        <begin position="424"/>
        <end position="457"/>
    </location>
</feature>
<accession>A0ABR8A7A4</accession>
<keyword evidence="2" id="KW-0175">Coiled coil</keyword>
<evidence type="ECO:0000256" key="2">
    <source>
        <dbReference type="SAM" id="Coils"/>
    </source>
</evidence>
<dbReference type="Pfam" id="PF13181">
    <property type="entry name" value="TPR_8"/>
    <property type="match status" value="1"/>
</dbReference>
<evidence type="ECO:0000313" key="5">
    <source>
        <dbReference type="Proteomes" id="UP000658514"/>
    </source>
</evidence>
<organism evidence="4 5">
    <name type="scientific">Calothrix parietina FACHB-288</name>
    <dbReference type="NCBI Taxonomy" id="2692896"/>
    <lineage>
        <taxon>Bacteria</taxon>
        <taxon>Bacillati</taxon>
        <taxon>Cyanobacteriota</taxon>
        <taxon>Cyanophyceae</taxon>
        <taxon>Nostocales</taxon>
        <taxon>Calotrichaceae</taxon>
        <taxon>Calothrix</taxon>
    </lineage>
</organism>
<dbReference type="PROSITE" id="PS50005">
    <property type="entry name" value="TPR"/>
    <property type="match status" value="8"/>
</dbReference>
<name>A0ABR8A7A4_9CYAN</name>
<dbReference type="Gene3D" id="1.25.40.10">
    <property type="entry name" value="Tetratricopeptide repeat domain"/>
    <property type="match status" value="4"/>
</dbReference>
<dbReference type="RefSeq" id="WP_190539277.1">
    <property type="nucleotide sequence ID" value="NZ_CAWPNO010000117.1"/>
</dbReference>
<feature type="domain" description="CHAT" evidence="3">
    <location>
        <begin position="868"/>
        <end position="1185"/>
    </location>
</feature>
<dbReference type="SMART" id="SM00028">
    <property type="entry name" value="TPR"/>
    <property type="match status" value="14"/>
</dbReference>
<protein>
    <submittedName>
        <fullName evidence="4">Tetratricopeptide repeat protein</fullName>
    </submittedName>
</protein>
<dbReference type="EMBL" id="JACJQH010000008">
    <property type="protein sequence ID" value="MBD2195158.1"/>
    <property type="molecule type" value="Genomic_DNA"/>
</dbReference>
<comment type="caution">
    <text evidence="4">The sequence shown here is derived from an EMBL/GenBank/DDBJ whole genome shotgun (WGS) entry which is preliminary data.</text>
</comment>
<feature type="coiled-coil region" evidence="2">
    <location>
        <begin position="45"/>
        <end position="72"/>
    </location>
</feature>
<feature type="repeat" description="TPR" evidence="1">
    <location>
        <begin position="384"/>
        <end position="417"/>
    </location>
</feature>
<dbReference type="InterPro" id="IPR019734">
    <property type="entry name" value="TPR_rpt"/>
</dbReference>
<dbReference type="Pfam" id="PF12770">
    <property type="entry name" value="CHAT"/>
    <property type="match status" value="1"/>
</dbReference>
<dbReference type="PROSITE" id="PS50293">
    <property type="entry name" value="TPR_REGION"/>
    <property type="match status" value="1"/>
</dbReference>
<feature type="repeat" description="TPR" evidence="1">
    <location>
        <begin position="262"/>
        <end position="295"/>
    </location>
</feature>
<sequence length="1187" mass="134248">MQRRFLQGFSSRTLTVLLTLIFLSESVVSAGGKNLQLAQTNTPANQNTQTENQKAAQRVQKLFEEAEQLSKQQTPDSLQRAMQKYEEILQIARKLGDRLLEHNTLYLIGSAYSERSEHEKALTYYQQALNIIQELKKPIPQARTLWSIATSYSYLWQKQKALEYYNQALSIFQAEKANDMVAIALLTMGMVYENIGESKKALDYVNQALTIQRSQNDSQAQTTTFSILAGIYNSLGEKQKALSCLNQALEIHRQRNNLDGQADILTKMSTIYVSLDDYLQARELLNQALQLNQKGSQSNLVNQVTIFLSLGVIYVFEGNYQQALNYYNQARSLSQKIVRPDLEATVLSQIKHIYESLGQLDEALAYLKAAQKLQQKINDRSAEASTLNSIAKLYQSQGEYQTALNIYNQALEIQRQIKDIPQEARTLGNIAYLYRLLGEYQLSLDNYNQALKIFEKIENNRDIAQIMTEIGLTYLTAKDYDNALKYYNQALPLWRQQGQIDGEILTLIGLTKTYDYLKDYQQALSAANQGLSLAREKNNLAFEVTMLGYQATAYQRLGDYQKALSLAQEAVTKSQKVGARQVQANALYGLGDAYKDLKEYQKAIDAYKQELTIRQEIGDRNGQAHTLYRIAQTERDRDRLASARSQIEAAIAILENIRTQVTSQDLRTSYFASVQRYYELYIDLLMQLHKQQPSQGYHALALQASERARARTLLELLTEANADIRQGVDPQLLAAERNLQQQLDALEKRRLKLLSGKYTPTQAQNLEQETASILEQYRQLQAKIRATSPRYAALTQPQTLSLQQIQSAVLDENTLLLEYSLGEERSYLWAVTKNSISSYELPKRAEIAAAVEKLRNIVTVRIPRKGDKEAKALSELILAPVAQQLGQRRLVIVADGVLQYVPFAALHTPNSTKNSYEPLAVNHEIVTLPSASTIAVLRQETTTSQTAPKTLAVIADPIFSASDERVKGTTPSQQNNNQNLDLQQLSKSARTANIEFRRLPFTRQEAETILSLVPERERKQAFDFAANRATATDGELSQYRIVHFATHGILNSENPELSGVVLSLFDENGKPQNGFLRLHDIFNLKLPAELVVLSACETGLGEEVKGEGLIGLTRGFMYAGSSRVVVSLWNVDDEATAELMKKFYKFMLEDKLKPAAALRSAQIEMWRDPKYRAPYFWAAFTLQGEWR</sequence>
<evidence type="ECO:0000259" key="3">
    <source>
        <dbReference type="Pfam" id="PF12770"/>
    </source>
</evidence>
<feature type="repeat" description="TPR" evidence="1">
    <location>
        <begin position="182"/>
        <end position="215"/>
    </location>
</feature>
<dbReference type="PANTHER" id="PTHR10098">
    <property type="entry name" value="RAPSYN-RELATED"/>
    <property type="match status" value="1"/>
</dbReference>
<feature type="coiled-coil region" evidence="2">
    <location>
        <begin position="590"/>
        <end position="660"/>
    </location>
</feature>
<proteinExistence type="predicted"/>
<evidence type="ECO:0000256" key="1">
    <source>
        <dbReference type="PROSITE-ProRule" id="PRU00339"/>
    </source>
</evidence>
<dbReference type="Proteomes" id="UP000658514">
    <property type="component" value="Unassembled WGS sequence"/>
</dbReference>
<keyword evidence="1" id="KW-0802">TPR repeat</keyword>
<evidence type="ECO:0000313" key="4">
    <source>
        <dbReference type="EMBL" id="MBD2195158.1"/>
    </source>
</evidence>